<dbReference type="PIRSF" id="PIRSF035170">
    <property type="entry name" value="HD_phosphohydro"/>
    <property type="match status" value="1"/>
</dbReference>
<dbReference type="PANTHER" id="PTHR21174:SF0">
    <property type="entry name" value="HD PHOSPHOHYDROLASE FAMILY PROTEIN-RELATED"/>
    <property type="match status" value="1"/>
</dbReference>
<accession>A0ABQ6BGV0</accession>
<proteinExistence type="predicted"/>
<gene>
    <name evidence="1" type="ORF">GCM10007859_11740</name>
</gene>
<organism evidence="1 2">
    <name type="scientific">Brevundimonas denitrificans</name>
    <dbReference type="NCBI Taxonomy" id="1443434"/>
    <lineage>
        <taxon>Bacteria</taxon>
        <taxon>Pseudomonadati</taxon>
        <taxon>Pseudomonadota</taxon>
        <taxon>Alphaproteobacteria</taxon>
        <taxon>Caulobacterales</taxon>
        <taxon>Caulobacteraceae</taxon>
        <taxon>Brevundimonas</taxon>
    </lineage>
</organism>
<comment type="caution">
    <text evidence="1">The sequence shown here is derived from an EMBL/GenBank/DDBJ whole genome shotgun (WGS) entry which is preliminary data.</text>
</comment>
<evidence type="ECO:0008006" key="3">
    <source>
        <dbReference type="Google" id="ProtNLM"/>
    </source>
</evidence>
<dbReference type="Gene3D" id="1.10.3210.10">
    <property type="entry name" value="Hypothetical protein af1432"/>
    <property type="match status" value="1"/>
</dbReference>
<dbReference type="SUPFAM" id="SSF109604">
    <property type="entry name" value="HD-domain/PDEase-like"/>
    <property type="match status" value="1"/>
</dbReference>
<reference evidence="2" key="1">
    <citation type="journal article" date="2019" name="Int. J. Syst. Evol. Microbiol.">
        <title>The Global Catalogue of Microorganisms (GCM) 10K type strain sequencing project: providing services to taxonomists for standard genome sequencing and annotation.</title>
        <authorList>
            <consortium name="The Broad Institute Genomics Platform"/>
            <consortium name="The Broad Institute Genome Sequencing Center for Infectious Disease"/>
            <person name="Wu L."/>
            <person name="Ma J."/>
        </authorList>
    </citation>
    <scope>NUCLEOTIDE SEQUENCE [LARGE SCALE GENOMIC DNA]</scope>
    <source>
        <strain evidence="2">NBRC 110107</strain>
    </source>
</reference>
<dbReference type="PANTHER" id="PTHR21174">
    <property type="match status" value="1"/>
</dbReference>
<dbReference type="RefSeq" id="WP_284222016.1">
    <property type="nucleotide sequence ID" value="NZ_BSOY01000019.1"/>
</dbReference>
<name>A0ABQ6BGV0_9CAUL</name>
<dbReference type="EMBL" id="BSOY01000019">
    <property type="protein sequence ID" value="GLS01163.1"/>
    <property type="molecule type" value="Genomic_DNA"/>
</dbReference>
<keyword evidence="2" id="KW-1185">Reference proteome</keyword>
<dbReference type="InterPro" id="IPR009218">
    <property type="entry name" value="HD_phosphohydro"/>
</dbReference>
<sequence>MISGAVRDELIARYGEPHRRYHTMTHIQDCLAQVAASTDMTDDQRALMDAAIWFHDAIYDPTRNDNEAESAKMAADRLAAEGAPQTFIDEVARLILLTAGHSVQADDVLGARLVSIDLSILGAAPDRYDAYAAAIRDEYAHVPDPLYRAGRALIMGRFLESPHLFADPVWANRFEAQARNNLSREIAALTA</sequence>
<dbReference type="Proteomes" id="UP001156921">
    <property type="component" value="Unassembled WGS sequence"/>
</dbReference>
<evidence type="ECO:0000313" key="1">
    <source>
        <dbReference type="EMBL" id="GLS01163.1"/>
    </source>
</evidence>
<protein>
    <recommendedName>
        <fullName evidence="3">Phosphohydrolase</fullName>
    </recommendedName>
</protein>
<evidence type="ECO:0000313" key="2">
    <source>
        <dbReference type="Proteomes" id="UP001156921"/>
    </source>
</evidence>